<proteinExistence type="predicted"/>
<feature type="region of interest" description="Disordered" evidence="1">
    <location>
        <begin position="1234"/>
        <end position="1291"/>
    </location>
</feature>
<sequence>MDARLANLARARDVLTERRRQRADAAVLGPGAAAGALVPAVVAPRPPELTQETFRLLCEPRAPFQTSPLTWALHVAGRLVSVAPDDDLDADVLAIVREQCVDPLPTRCKLQSGHAADVPRWKLNSSLPLIASCVSACDRVAVHRFVAAIAKMPVSKLLFIDSARYDETPMRLTTREQEVRLFWSRAPGKAMMRARTSTLAKDTTVGKLFQTESRWGVLLKFDLPPGSSDNPYVMIIGETVNWIQILSSTTAESLYAALLTTDAVTDATHAFSNKVRHATTDKYGANLVAEARMTKHRNNTSPTPWFGLHEPCDAHIVSAVHTKTFALTEDFISGLINVSLSLGGGDNMRRFRKCLAADIDNRLLIKFGEPPPDAVEYRKVILSLFLARGPRAAERRALLTKCAPGDWRNLDNIEFYCAHGSQPNRGDIVYLVQDGLLVALAHRSYSTYPRHRWTGCDISTDEIGILAACSGILGRVYKAFLQTFPKANRPVRAAGEAGAAAILPLAAPDTVPAIMDADRPVPAPAGEVGGNAAEAPTETWQEAQARHRRLGEAFVESEPLGLLMIARTCMEPLRILLAAHFRLASDKWERQQRATEVANSFSHAAGGKPREHRIAIAAEMKLEDDLDMRLRSLMFTPEPWVHLPREWQSVAGRSLILRMLARIGCAVAELLRLPHRRFHNRLFMLLSDPTLYDVFKHEPRCVLGEWSYAMLQQWDEDSDGADVLMQLRLLALLIKKDISKIETMHATIRRLLVGMSVQTHSVEGPILCSKWVCDNVRRRRIEKTKGKFVKPAATSKQVTTARSRAPKVKKCSGGGCRAYASVHHAPGGRPDWGRLSAECNALSPEAKAYYVELGRLATIAGRGMSATKSAFGVTFGKAQKAARRKLRRAVADRGRDQLSDEALVAQLSAAVLQESADGPGDFFQSVQLVQSLARAGARSSGEASAREDARIDCALATFTQDVGNRQVAMFMAAAPELSTFAEALVAIPHSPCPLFDYNPDSGLVGGKIAAWASRHATDSNLSSALQSDWTMKTWPISPGPAHCGGGEDDAAHLRPSKCQLAAVCLCSEEGKNLDKFCKNLLTALKPMVKAKSAARRTLLDGKLVCRLTWTRSDVDDDHVAAAPVGAPPPPQRQGDVWMHIGMMYLSPYRPSWHLVERRRDGEGLVYGPGIPMKATGRYNDFYSPLADLELDHRTWTLRAYQIYESGQPCAHFIPAYFEVVDVAGTDERQYWPRLTRRRADRRPDDDPAAPGHDGDHGVGGGPGDELGDEHGQGDDEDGDEPDKDGLHALDD</sequence>
<gene>
    <name evidence="2" type="ORF">PCOR1329_LOCUS56593</name>
</gene>
<feature type="non-terminal residue" evidence="2">
    <location>
        <position position="1291"/>
    </location>
</feature>
<protein>
    <submittedName>
        <fullName evidence="2">Uncharacterized protein</fullName>
    </submittedName>
</protein>
<organism evidence="2 3">
    <name type="scientific">Prorocentrum cordatum</name>
    <dbReference type="NCBI Taxonomy" id="2364126"/>
    <lineage>
        <taxon>Eukaryota</taxon>
        <taxon>Sar</taxon>
        <taxon>Alveolata</taxon>
        <taxon>Dinophyceae</taxon>
        <taxon>Prorocentrales</taxon>
        <taxon>Prorocentraceae</taxon>
        <taxon>Prorocentrum</taxon>
    </lineage>
</organism>
<keyword evidence="3" id="KW-1185">Reference proteome</keyword>
<accession>A0ABN9VCK4</accession>
<name>A0ABN9VCK4_9DINO</name>
<evidence type="ECO:0000313" key="3">
    <source>
        <dbReference type="Proteomes" id="UP001189429"/>
    </source>
</evidence>
<dbReference type="Proteomes" id="UP001189429">
    <property type="component" value="Unassembled WGS sequence"/>
</dbReference>
<reference evidence="2" key="1">
    <citation type="submission" date="2023-10" db="EMBL/GenBank/DDBJ databases">
        <authorList>
            <person name="Chen Y."/>
            <person name="Shah S."/>
            <person name="Dougan E. K."/>
            <person name="Thang M."/>
            <person name="Chan C."/>
        </authorList>
    </citation>
    <scope>NUCLEOTIDE SEQUENCE [LARGE SCALE GENOMIC DNA]</scope>
</reference>
<evidence type="ECO:0000313" key="2">
    <source>
        <dbReference type="EMBL" id="CAK0870503.1"/>
    </source>
</evidence>
<evidence type="ECO:0000256" key="1">
    <source>
        <dbReference type="SAM" id="MobiDB-lite"/>
    </source>
</evidence>
<comment type="caution">
    <text evidence="2">The sequence shown here is derived from an EMBL/GenBank/DDBJ whole genome shotgun (WGS) entry which is preliminary data.</text>
</comment>
<dbReference type="EMBL" id="CAUYUJ010016970">
    <property type="protein sequence ID" value="CAK0870503.1"/>
    <property type="molecule type" value="Genomic_DNA"/>
</dbReference>